<gene>
    <name evidence="2" type="ordered locus">KNP414_02864</name>
</gene>
<evidence type="ECO:0000313" key="2">
    <source>
        <dbReference type="EMBL" id="AEI41423.1"/>
    </source>
</evidence>
<organism evidence="2 3">
    <name type="scientific">Paenibacillus mucilaginosus (strain KNP414)</name>
    <dbReference type="NCBI Taxonomy" id="1036673"/>
    <lineage>
        <taxon>Bacteria</taxon>
        <taxon>Bacillati</taxon>
        <taxon>Bacillota</taxon>
        <taxon>Bacilli</taxon>
        <taxon>Bacillales</taxon>
        <taxon>Paenibacillaceae</taxon>
        <taxon>Paenibacillus</taxon>
    </lineage>
</organism>
<dbReference type="Proteomes" id="UP000006620">
    <property type="component" value="Chromosome"/>
</dbReference>
<evidence type="ECO:0000256" key="1">
    <source>
        <dbReference type="SAM" id="MobiDB-lite"/>
    </source>
</evidence>
<evidence type="ECO:0000313" key="3">
    <source>
        <dbReference type="Proteomes" id="UP000006620"/>
    </source>
</evidence>
<dbReference type="PATRIC" id="fig|1036673.3.peg.2617"/>
<accession>F8FD06</accession>
<reference evidence="3" key="1">
    <citation type="submission" date="2011-06" db="EMBL/GenBank/DDBJ databases">
        <title>Complete genome sequence of Paenibacillus mucilaginosus KNP414.</title>
        <authorList>
            <person name="Wang J."/>
            <person name="Hu S."/>
            <person name="Hu X."/>
            <person name="Zhang B."/>
            <person name="Dong D."/>
            <person name="Zhang S."/>
            <person name="Zhao K."/>
            <person name="Wu D."/>
        </authorList>
    </citation>
    <scope>NUCLEOTIDE SEQUENCE [LARGE SCALE GENOMIC DNA]</scope>
    <source>
        <strain evidence="3">KNP414</strain>
    </source>
</reference>
<feature type="region of interest" description="Disordered" evidence="1">
    <location>
        <begin position="1"/>
        <end position="21"/>
    </location>
</feature>
<sequence length="104" mass="11988">MEITSLFGTHHAKEAKGEQDMTMWESEFMQGRLRIAMNPTNERLLFEISSPAGEAAPLSLEMNQSEMFELLHVFLQLNRSFNRETMYFDELEAPHSLSRYAAGD</sequence>
<dbReference type="HOGENOM" id="CLU_2247333_0_0_9"/>
<reference evidence="2 3" key="2">
    <citation type="journal article" date="2013" name="Genome Announc.">
        <title>Genome Sequence of Growth-Improving Paenibacillus mucilaginosus Strain KNP414.</title>
        <authorList>
            <person name="Lu J.J."/>
            <person name="Wang J.F."/>
            <person name="Hu X.F."/>
        </authorList>
    </citation>
    <scope>NUCLEOTIDE SEQUENCE [LARGE SCALE GENOMIC DNA]</scope>
    <source>
        <strain evidence="2 3">KNP414</strain>
    </source>
</reference>
<dbReference type="KEGG" id="pms:KNP414_02864"/>
<protein>
    <submittedName>
        <fullName evidence="2">Uncharacterized protein</fullName>
    </submittedName>
</protein>
<name>F8FD06_PAEMK</name>
<dbReference type="AlphaFoldDB" id="F8FD06"/>
<proteinExistence type="predicted"/>
<dbReference type="EMBL" id="CP002869">
    <property type="protein sequence ID" value="AEI41423.1"/>
    <property type="molecule type" value="Genomic_DNA"/>
</dbReference>